<dbReference type="InterPro" id="IPR029058">
    <property type="entry name" value="AB_hydrolase_fold"/>
</dbReference>
<dbReference type="InterPro" id="IPR019826">
    <property type="entry name" value="Carboxylesterase_B_AS"/>
</dbReference>
<feature type="domain" description="Carboxylesterase type B" evidence="9">
    <location>
        <begin position="389"/>
        <end position="580"/>
    </location>
</feature>
<keyword evidence="7" id="KW-0325">Glycoprotein</keyword>
<sequence length="635" mass="70580">MIQQRMLQLLLLGQLLAGPGPFCAALATVDQLTVCPPSVGCLKGTNLQGYQSERFEAFMGIPYALPPIGDLRFSNPKVMPKLLGMYDASAPKMDCIQKNYLLPTPVVYGDEDCLYLNVYRPEIRKSALPVMVYIHGGGFFGGSAGPGVTGPEYFMDSGEVILVTMAYRLGPFGFLSTQDAVMSGNFGLKDQNLALRWVQRNIRFFGGDPQRVTIFGQSAGGVAAHMHLLSPRSHGLFHRVISMSGTANVPFAIAEQPLEQARLLAEFADVPDARNLSTVKLTKALRRINATKLLNAGDGLKYWDVDHMTNFRPVVEEGLEVDAFLNAHPMDMLAQGMPTSIPLLLGTVPGASGSECPHPFPCFSALFQVLQEANAHIHSPASRHCSRCFRKRMPTSIPLLLGTVPGEGAVRVVNILGNETLRQSFNLRFDELLQELLEFPASFSQDRREKMMDLLVEVYFQGQHEVNELTVQGFMNLISDRGFKQPLYNTIHKNVCHTPNPVYLYSFNYQGPLSYASAYTSANVTGKYGVVHCDDLLYLFRSPLLFPDFQRNSTEAKVIHSFVDYFVHFAKFGKPRNSESLTPCSIEVLQSRPDGICDYHEFANAPDAYQGFEVHVASEFQTDRVNLWSHILNEK</sequence>
<evidence type="ECO:0000256" key="4">
    <source>
        <dbReference type="ARBA" id="ARBA00022525"/>
    </source>
</evidence>
<name>Q3ZAK4_DROME</name>
<evidence type="ECO:0000256" key="6">
    <source>
        <dbReference type="ARBA" id="ARBA00023157"/>
    </source>
</evidence>
<reference evidence="10" key="1">
    <citation type="submission" date="2005-08" db="EMBL/GenBank/DDBJ databases">
        <authorList>
            <person name="Stapleton M."/>
            <person name="Carlson J."/>
            <person name="Chavez C."/>
            <person name="Frise E."/>
            <person name="George R."/>
            <person name="Pacleb J."/>
            <person name="Park S."/>
            <person name="Wan K."/>
            <person name="Yu C."/>
            <person name="Celniker S."/>
        </authorList>
    </citation>
    <scope>NUCLEOTIDE SEQUENCE</scope>
</reference>
<dbReference type="PROSITE" id="PS00941">
    <property type="entry name" value="CARBOXYLESTERASE_B_2"/>
    <property type="match status" value="1"/>
</dbReference>
<keyword evidence="8" id="KW-0732">Signal</keyword>
<evidence type="ECO:0000256" key="7">
    <source>
        <dbReference type="ARBA" id="ARBA00023180"/>
    </source>
</evidence>
<proteinExistence type="evidence at transcript level"/>
<dbReference type="GO" id="GO:0052689">
    <property type="term" value="F:carboxylic ester hydrolase activity"/>
    <property type="evidence" value="ECO:0007669"/>
    <property type="project" value="UniProtKB-KW"/>
</dbReference>
<dbReference type="InterPro" id="IPR002018">
    <property type="entry name" value="CarbesteraseB"/>
</dbReference>
<evidence type="ECO:0000256" key="8">
    <source>
        <dbReference type="RuleBase" id="RU361235"/>
    </source>
</evidence>
<dbReference type="SUPFAM" id="SSF53474">
    <property type="entry name" value="alpha/beta-Hydrolases"/>
    <property type="match status" value="1"/>
</dbReference>
<comment type="similarity">
    <text evidence="2 8">Belongs to the type-B carboxylesterase/lipase family.</text>
</comment>
<feature type="chain" id="PRO_5005143278" description="Carboxylic ester hydrolase" evidence="8">
    <location>
        <begin position="18"/>
        <end position="635"/>
    </location>
</feature>
<evidence type="ECO:0000256" key="3">
    <source>
        <dbReference type="ARBA" id="ARBA00022487"/>
    </source>
</evidence>
<evidence type="ECO:0000256" key="1">
    <source>
        <dbReference type="ARBA" id="ARBA00004613"/>
    </source>
</evidence>
<organism evidence="10">
    <name type="scientific">Drosophila melanogaster</name>
    <name type="common">Fruit fly</name>
    <dbReference type="NCBI Taxonomy" id="7227"/>
    <lineage>
        <taxon>Eukaryota</taxon>
        <taxon>Metazoa</taxon>
        <taxon>Ecdysozoa</taxon>
        <taxon>Arthropoda</taxon>
        <taxon>Hexapoda</taxon>
        <taxon>Insecta</taxon>
        <taxon>Pterygota</taxon>
        <taxon>Neoptera</taxon>
        <taxon>Endopterygota</taxon>
        <taxon>Diptera</taxon>
        <taxon>Brachycera</taxon>
        <taxon>Muscomorpha</taxon>
        <taxon>Ephydroidea</taxon>
        <taxon>Drosophilidae</taxon>
        <taxon>Drosophila</taxon>
        <taxon>Sophophora</taxon>
    </lineage>
</organism>
<evidence type="ECO:0000259" key="9">
    <source>
        <dbReference type="Pfam" id="PF00135"/>
    </source>
</evidence>
<dbReference type="EC" id="3.1.1.-" evidence="8"/>
<accession>Q3ZAK4</accession>
<dbReference type="PROSITE" id="PS00122">
    <property type="entry name" value="CARBOXYLESTERASE_B_1"/>
    <property type="match status" value="1"/>
</dbReference>
<protein>
    <recommendedName>
        <fullName evidence="8">Carboxylic ester hydrolase</fullName>
        <ecNumber evidence="8">3.1.1.-</ecNumber>
    </recommendedName>
</protein>
<dbReference type="OrthoDB" id="19653at2759"/>
<dbReference type="VEuPathDB" id="VectorBase:FBgn0010052"/>
<dbReference type="PANTHER" id="PTHR43142:SF1">
    <property type="entry name" value="CARBOXYLIC ESTER HYDROLASE"/>
    <property type="match status" value="1"/>
</dbReference>
<dbReference type="InterPro" id="IPR019819">
    <property type="entry name" value="Carboxylesterase_B_CS"/>
</dbReference>
<dbReference type="ExpressionAtlas" id="Q3ZAK4">
    <property type="expression patterns" value="baseline and differential"/>
</dbReference>
<dbReference type="EMBL" id="BT023865">
    <property type="protein sequence ID" value="AAZ86786.1"/>
    <property type="molecule type" value="mRNA"/>
</dbReference>
<dbReference type="PANTHER" id="PTHR43142">
    <property type="entry name" value="CARBOXYLIC ESTER HYDROLASE"/>
    <property type="match status" value="1"/>
</dbReference>
<dbReference type="Gene3D" id="3.40.50.1820">
    <property type="entry name" value="alpha/beta hydrolase"/>
    <property type="match status" value="2"/>
</dbReference>
<evidence type="ECO:0000313" key="10">
    <source>
        <dbReference type="EMBL" id="AAZ86786.1"/>
    </source>
</evidence>
<dbReference type="GO" id="GO:0005576">
    <property type="term" value="C:extracellular region"/>
    <property type="evidence" value="ECO:0007669"/>
    <property type="project" value="UniProtKB-SubCell"/>
</dbReference>
<dbReference type="ESTHER" id="drome-CG8425">
    <property type="family name" value="Juvenile_hormone_esterase"/>
</dbReference>
<keyword evidence="5 8" id="KW-0378">Hydrolase</keyword>
<feature type="signal peptide" evidence="8">
    <location>
        <begin position="1"/>
        <end position="17"/>
    </location>
</feature>
<keyword evidence="6" id="KW-1015">Disulfide bond</keyword>
<dbReference type="AlphaFoldDB" id="Q3ZAK4"/>
<evidence type="ECO:0000256" key="2">
    <source>
        <dbReference type="ARBA" id="ARBA00005964"/>
    </source>
</evidence>
<comment type="subcellular location">
    <subcellularLocation>
        <location evidence="1">Secreted</location>
    </subcellularLocation>
</comment>
<feature type="domain" description="Carboxylesterase type B" evidence="9">
    <location>
        <begin position="38"/>
        <end position="348"/>
    </location>
</feature>
<keyword evidence="4" id="KW-0964">Secreted</keyword>
<evidence type="ECO:0000256" key="5">
    <source>
        <dbReference type="ARBA" id="ARBA00022801"/>
    </source>
</evidence>
<keyword evidence="3" id="KW-0719">Serine esterase</keyword>
<dbReference type="Pfam" id="PF00135">
    <property type="entry name" value="COesterase"/>
    <property type="match status" value="2"/>
</dbReference>